<dbReference type="EnsemblPlants" id="TraesCS7A02G439800.1">
    <property type="protein sequence ID" value="TraesCS7A02G439800.1"/>
    <property type="gene ID" value="TraesCS7A02G439800"/>
</dbReference>
<dbReference type="Gramene" id="TraesMAC7A03G03986680.1">
    <property type="protein sequence ID" value="TraesMAC7A03G03986680.1"/>
    <property type="gene ID" value="TraesMAC7A03G03986680"/>
</dbReference>
<feature type="chain" id="PRO_5043180101" description="Knottin scorpion toxin-like domain-containing protein" evidence="1">
    <location>
        <begin position="26"/>
        <end position="85"/>
    </location>
</feature>
<dbReference type="Gramene" id="TraesCLE_scaffold_087777_01G000200.1">
    <property type="protein sequence ID" value="TraesCLE_scaffold_087777_01G000200.1"/>
    <property type="gene ID" value="TraesCLE_scaffold_087777_01G000200"/>
</dbReference>
<sequence length="85" mass="9098">MARMQNYTRALCFVALVAMATTVFSDHAAARYIDTDLCTPVEYCSPPVRASGNIACKANCVNRGYDKDKSSCLEGSSGTCCCGKN</sequence>
<evidence type="ECO:0008006" key="4">
    <source>
        <dbReference type="Google" id="ProtNLM"/>
    </source>
</evidence>
<dbReference type="Gramene" id="TraesCS7A02G439800.1">
    <property type="protein sequence ID" value="TraesCS7A02G439800.1"/>
    <property type="gene ID" value="TraesCS7A02G439800"/>
</dbReference>
<dbReference type="Gramene" id="TraesCS7A03G1065700.1">
    <property type="protein sequence ID" value="TraesCS7A03G1065700.1.CDS"/>
    <property type="gene ID" value="TraesCS7A03G1065700"/>
</dbReference>
<dbReference type="Gramene" id="TraesJUL7A03G04025570.1">
    <property type="protein sequence ID" value="TraesJUL7A03G04025570.1"/>
    <property type="gene ID" value="TraesJUL7A03G04025570"/>
</dbReference>
<protein>
    <recommendedName>
        <fullName evidence="4">Knottin scorpion toxin-like domain-containing protein</fullName>
    </recommendedName>
</protein>
<dbReference type="Gramene" id="TraesNOR7A03G04032540.1">
    <property type="protein sequence ID" value="TraesNOR7A03G04032540.1"/>
    <property type="gene ID" value="TraesNOR7A03G04032540"/>
</dbReference>
<dbReference type="Gramene" id="TraesLDM7A03G03992470.1">
    <property type="protein sequence ID" value="TraesLDM7A03G03992470.1"/>
    <property type="gene ID" value="TraesLDM7A03G03992470"/>
</dbReference>
<feature type="signal peptide" evidence="1">
    <location>
        <begin position="1"/>
        <end position="25"/>
    </location>
</feature>
<dbReference type="Gramene" id="TraesARI7A03G03961200.1">
    <property type="protein sequence ID" value="TraesARI7A03G03961200.1"/>
    <property type="gene ID" value="TraesARI7A03G03961200"/>
</dbReference>
<evidence type="ECO:0000256" key="1">
    <source>
        <dbReference type="SAM" id="SignalP"/>
    </source>
</evidence>
<dbReference type="OrthoDB" id="717421at2759"/>
<evidence type="ECO:0000313" key="2">
    <source>
        <dbReference type="EnsemblPlants" id="TraesCS7A02G439800.1"/>
    </source>
</evidence>
<accession>A0A3B6RKQ9</accession>
<evidence type="ECO:0000313" key="3">
    <source>
        <dbReference type="Proteomes" id="UP000019116"/>
    </source>
</evidence>
<keyword evidence="1" id="KW-0732">Signal</keyword>
<dbReference type="Gramene" id="TraesJAG7A03G03970930.1">
    <property type="protein sequence ID" value="TraesJAG7A03G03970930.1"/>
    <property type="gene ID" value="TraesJAG7A03G03970930"/>
</dbReference>
<dbReference type="Gramene" id="TraesWEE_scaffold_066273_01G000100.1">
    <property type="protein sequence ID" value="TraesWEE_scaffold_066273_01G000100.1"/>
    <property type="gene ID" value="TraesWEE_scaffold_066273_01G000100"/>
</dbReference>
<name>A0A3B6RKQ9_WHEAT</name>
<dbReference type="Gramene" id="TraesLAC7A03G03942790.1">
    <property type="protein sequence ID" value="TraesLAC7A03G03942790.1"/>
    <property type="gene ID" value="TraesLAC7A03G03942790"/>
</dbReference>
<reference evidence="2" key="1">
    <citation type="submission" date="2018-08" db="EMBL/GenBank/DDBJ databases">
        <authorList>
            <person name="Rossello M."/>
        </authorList>
    </citation>
    <scope>NUCLEOTIDE SEQUENCE [LARGE SCALE GENOMIC DNA]</scope>
    <source>
        <strain evidence="2">cv. Chinese Spring</strain>
    </source>
</reference>
<organism evidence="2">
    <name type="scientific">Triticum aestivum</name>
    <name type="common">Wheat</name>
    <dbReference type="NCBI Taxonomy" id="4565"/>
    <lineage>
        <taxon>Eukaryota</taxon>
        <taxon>Viridiplantae</taxon>
        <taxon>Streptophyta</taxon>
        <taxon>Embryophyta</taxon>
        <taxon>Tracheophyta</taxon>
        <taxon>Spermatophyta</taxon>
        <taxon>Magnoliopsida</taxon>
        <taxon>Liliopsida</taxon>
        <taxon>Poales</taxon>
        <taxon>Poaceae</taxon>
        <taxon>BOP clade</taxon>
        <taxon>Pooideae</taxon>
        <taxon>Triticodae</taxon>
        <taxon>Triticeae</taxon>
        <taxon>Triticinae</taxon>
        <taxon>Triticum</taxon>
    </lineage>
</organism>
<dbReference type="Gramene" id="TraesSYM7A03G03942990.1">
    <property type="protein sequence ID" value="TraesSYM7A03G03942990.1"/>
    <property type="gene ID" value="TraesSYM7A03G03942990"/>
</dbReference>
<dbReference type="Gramene" id="TraesCAD_scaffold_080100_01G000300.1">
    <property type="protein sequence ID" value="TraesCAD_scaffold_080100_01G000300.1"/>
    <property type="gene ID" value="TraesCAD_scaffold_080100_01G000300"/>
</dbReference>
<dbReference type="AlphaFoldDB" id="A0A3B6RKQ9"/>
<keyword evidence="3" id="KW-1185">Reference proteome</keyword>
<proteinExistence type="predicted"/>
<dbReference type="Proteomes" id="UP000019116">
    <property type="component" value="Chromosome 7A"/>
</dbReference>
<reference evidence="2" key="2">
    <citation type="submission" date="2018-10" db="UniProtKB">
        <authorList>
            <consortium name="EnsemblPlants"/>
        </authorList>
    </citation>
    <scope>IDENTIFICATION</scope>
</reference>